<dbReference type="EMBL" id="SMCR01000001">
    <property type="protein sequence ID" value="TCW00156.1"/>
    <property type="molecule type" value="Genomic_DNA"/>
</dbReference>
<dbReference type="PANTHER" id="PTHR23150:SF19">
    <property type="entry name" value="FORMYLGLYCINE-GENERATING ENZYME"/>
    <property type="match status" value="1"/>
</dbReference>
<dbReference type="Pfam" id="PF03781">
    <property type="entry name" value="FGE-sulfatase"/>
    <property type="match status" value="1"/>
</dbReference>
<reference evidence="3 4" key="1">
    <citation type="submission" date="2019-03" db="EMBL/GenBank/DDBJ databases">
        <title>Genomic Encyclopedia of Type Strains, Phase IV (KMG-IV): sequencing the most valuable type-strain genomes for metagenomic binning, comparative biology and taxonomic classification.</title>
        <authorList>
            <person name="Goeker M."/>
        </authorList>
    </citation>
    <scope>NUCLEOTIDE SEQUENCE [LARGE SCALE GENOMIC DNA]</scope>
    <source>
        <strain evidence="3 4">DSM 19580</strain>
    </source>
</reference>
<evidence type="ECO:0000256" key="1">
    <source>
        <dbReference type="SAM" id="MobiDB-lite"/>
    </source>
</evidence>
<dbReference type="InterPro" id="IPR005532">
    <property type="entry name" value="SUMF_dom"/>
</dbReference>
<dbReference type="GO" id="GO:0120147">
    <property type="term" value="F:formylglycine-generating oxidase activity"/>
    <property type="evidence" value="ECO:0007669"/>
    <property type="project" value="TreeGrafter"/>
</dbReference>
<evidence type="ECO:0000313" key="4">
    <source>
        <dbReference type="Proteomes" id="UP000295719"/>
    </source>
</evidence>
<feature type="region of interest" description="Disordered" evidence="1">
    <location>
        <begin position="281"/>
        <end position="309"/>
    </location>
</feature>
<comment type="caution">
    <text evidence="3">The sequence shown here is derived from an EMBL/GenBank/DDBJ whole genome shotgun (WGS) entry which is preliminary data.</text>
</comment>
<name>A0A4V2W5K3_9GAMM</name>
<dbReference type="AlphaFoldDB" id="A0A4V2W5K3"/>
<dbReference type="InterPro" id="IPR051043">
    <property type="entry name" value="Sulfatase_Mod_Factor_Kinase"/>
</dbReference>
<sequence>MTFHPNRTALALALGLLAGCDEASSVQQNDSNPEVKKQIEKFNASLVSVEGGEFLMGDFGREHGKEKLSYESDADSKPLHRVQLSPFKITRFKIDNEQYQFYLKQNQLPLPEYSGIVLKRYWDANNKMPNTPAHALWPEAEKYCAWMAKMTGDKVALPTEAQWEYAARSKGQFNIVPTDDGTLRFKDSYGTEGINVAGEADRSAYSEKMNNGLDSFSALPGDAFPPNPLGIYDMAGNGFEWVKDWYDPAYYQRSPLNDPQGPAAPTFKNHDGKTVRVLRGQDLSGPGRGLTIDRSFSPPEGDGHAPTDKTFRCVVNTQ</sequence>
<dbReference type="InterPro" id="IPR042095">
    <property type="entry name" value="SUMF_sf"/>
</dbReference>
<accession>A0A4V2W5K3</accession>
<feature type="domain" description="Sulfatase-modifying factor enzyme-like" evidence="2">
    <location>
        <begin position="44"/>
        <end position="282"/>
    </location>
</feature>
<dbReference type="PANTHER" id="PTHR23150">
    <property type="entry name" value="SULFATASE MODIFYING FACTOR 1, 2"/>
    <property type="match status" value="1"/>
</dbReference>
<dbReference type="InterPro" id="IPR016187">
    <property type="entry name" value="CTDL_fold"/>
</dbReference>
<dbReference type="Gene3D" id="3.90.1580.10">
    <property type="entry name" value="paralog of FGE (formylglycine-generating enzyme)"/>
    <property type="match status" value="1"/>
</dbReference>
<keyword evidence="4" id="KW-1185">Reference proteome</keyword>
<dbReference type="Proteomes" id="UP000295719">
    <property type="component" value="Unassembled WGS sequence"/>
</dbReference>
<protein>
    <submittedName>
        <fullName evidence="3">Formylglycine-generating enzyme required for sulfatase activity</fullName>
    </submittedName>
</protein>
<dbReference type="SUPFAM" id="SSF56436">
    <property type="entry name" value="C-type lectin-like"/>
    <property type="match status" value="1"/>
</dbReference>
<organism evidence="3 4">
    <name type="scientific">Biostraticola tofi</name>
    <dbReference type="NCBI Taxonomy" id="466109"/>
    <lineage>
        <taxon>Bacteria</taxon>
        <taxon>Pseudomonadati</taxon>
        <taxon>Pseudomonadota</taxon>
        <taxon>Gammaproteobacteria</taxon>
        <taxon>Enterobacterales</taxon>
        <taxon>Bruguierivoracaceae</taxon>
        <taxon>Biostraticola</taxon>
    </lineage>
</organism>
<proteinExistence type="predicted"/>
<evidence type="ECO:0000313" key="3">
    <source>
        <dbReference type="EMBL" id="TCW00156.1"/>
    </source>
</evidence>
<dbReference type="OrthoDB" id="9768004at2"/>
<dbReference type="PROSITE" id="PS51257">
    <property type="entry name" value="PROKAR_LIPOPROTEIN"/>
    <property type="match status" value="1"/>
</dbReference>
<gene>
    <name evidence="3" type="ORF">EDC52_101503</name>
</gene>
<evidence type="ECO:0000259" key="2">
    <source>
        <dbReference type="Pfam" id="PF03781"/>
    </source>
</evidence>
<dbReference type="RefSeq" id="WP_131863684.1">
    <property type="nucleotide sequence ID" value="NZ_SMCR01000001.1"/>
</dbReference>